<comment type="caution">
    <text evidence="6">The sequence shown here is derived from an EMBL/GenBank/DDBJ whole genome shotgun (WGS) entry which is preliminary data.</text>
</comment>
<dbReference type="EMBL" id="FXAV01000038">
    <property type="protein sequence ID" value="SMG59375.1"/>
    <property type="molecule type" value="Genomic_DNA"/>
</dbReference>
<dbReference type="Pfam" id="PF25601">
    <property type="entry name" value="AAA_lid_14"/>
    <property type="match status" value="1"/>
</dbReference>
<feature type="domain" description="Sigma-54 factor interaction" evidence="5">
    <location>
        <begin position="1"/>
        <end position="177"/>
    </location>
</feature>
<keyword evidence="7" id="KW-1185">Reference proteome</keyword>
<dbReference type="Gene3D" id="3.40.50.300">
    <property type="entry name" value="P-loop containing nucleotide triphosphate hydrolases"/>
    <property type="match status" value="1"/>
</dbReference>
<dbReference type="Proteomes" id="UP000193566">
    <property type="component" value="Unassembled WGS sequence"/>
</dbReference>
<dbReference type="InterPro" id="IPR027417">
    <property type="entry name" value="P-loop_NTPase"/>
</dbReference>
<evidence type="ECO:0000259" key="5">
    <source>
        <dbReference type="PROSITE" id="PS50045"/>
    </source>
</evidence>
<reference evidence="6 7" key="1">
    <citation type="submission" date="2017-04" db="EMBL/GenBank/DDBJ databases">
        <authorList>
            <person name="Varghese N."/>
            <person name="Submissions S."/>
        </authorList>
    </citation>
    <scope>NUCLEOTIDE SEQUENCE [LARGE SCALE GENOMIC DNA]</scope>
    <source>
        <strain evidence="6 7">J3</strain>
    </source>
</reference>
<dbReference type="SUPFAM" id="SSF46689">
    <property type="entry name" value="Homeodomain-like"/>
    <property type="match status" value="1"/>
</dbReference>
<dbReference type="PROSITE" id="PS50045">
    <property type="entry name" value="SIGMA54_INTERACT_4"/>
    <property type="match status" value="1"/>
</dbReference>
<dbReference type="Gene3D" id="1.10.10.60">
    <property type="entry name" value="Homeodomain-like"/>
    <property type="match status" value="1"/>
</dbReference>
<dbReference type="Gene3D" id="1.10.8.60">
    <property type="match status" value="1"/>
</dbReference>
<evidence type="ECO:0000256" key="2">
    <source>
        <dbReference type="ARBA" id="ARBA00022840"/>
    </source>
</evidence>
<name>A0ABY1MIZ8_RHORH</name>
<dbReference type="PANTHER" id="PTHR32071">
    <property type="entry name" value="TRANSCRIPTIONAL REGULATORY PROTEIN"/>
    <property type="match status" value="1"/>
</dbReference>
<proteinExistence type="predicted"/>
<keyword evidence="2" id="KW-0067">ATP-binding</keyword>
<organism evidence="6 7">
    <name type="scientific">Rhodococcus rhodochrous J3</name>
    <dbReference type="NCBI Taxonomy" id="903528"/>
    <lineage>
        <taxon>Bacteria</taxon>
        <taxon>Bacillati</taxon>
        <taxon>Actinomycetota</taxon>
        <taxon>Actinomycetes</taxon>
        <taxon>Mycobacteriales</taxon>
        <taxon>Nocardiaceae</taxon>
        <taxon>Rhodococcus</taxon>
    </lineage>
</organism>
<dbReference type="InterPro" id="IPR002197">
    <property type="entry name" value="HTH_Fis"/>
</dbReference>
<dbReference type="InterPro" id="IPR002078">
    <property type="entry name" value="Sigma_54_int"/>
</dbReference>
<dbReference type="SUPFAM" id="SSF52540">
    <property type="entry name" value="P-loop containing nucleoside triphosphate hydrolases"/>
    <property type="match status" value="1"/>
</dbReference>
<keyword evidence="4" id="KW-0804">Transcription</keyword>
<protein>
    <submittedName>
        <fullName evidence="6">Sigma-54 interaction domain-containing protein</fullName>
    </submittedName>
</protein>
<evidence type="ECO:0000313" key="6">
    <source>
        <dbReference type="EMBL" id="SMG59375.1"/>
    </source>
</evidence>
<gene>
    <name evidence="6" type="ORF">SAMN02745947_05425</name>
</gene>
<keyword evidence="1" id="KW-0547">Nucleotide-binding</keyword>
<dbReference type="Pfam" id="PF02954">
    <property type="entry name" value="HTH_8"/>
    <property type="match status" value="1"/>
</dbReference>
<dbReference type="InterPro" id="IPR009057">
    <property type="entry name" value="Homeodomain-like_sf"/>
</dbReference>
<dbReference type="InterPro" id="IPR058031">
    <property type="entry name" value="AAA_lid_NorR"/>
</dbReference>
<evidence type="ECO:0000256" key="4">
    <source>
        <dbReference type="ARBA" id="ARBA00023163"/>
    </source>
</evidence>
<evidence type="ECO:0000256" key="1">
    <source>
        <dbReference type="ARBA" id="ARBA00022741"/>
    </source>
</evidence>
<keyword evidence="3" id="KW-0805">Transcription regulation</keyword>
<evidence type="ECO:0000256" key="3">
    <source>
        <dbReference type="ARBA" id="ARBA00023015"/>
    </source>
</evidence>
<dbReference type="PANTHER" id="PTHR32071:SF122">
    <property type="entry name" value="SIGMA FACTOR"/>
    <property type="match status" value="1"/>
</dbReference>
<accession>A0ABY1MIZ8</accession>
<sequence>MTSLAATDANVILKGEPGSGKLTLVRGMHLYKNPQAPIVVVDCSAGKSAHEELRTALDSAATTIVLRRIDRLDASTDELFADLISADQHRYPARWIVATTSTDGDALQNSALAEHFIATVEVPALRHHPDDIPDIIRMHLAPHRETAFSDDTMRTLKKYHWPGNVRELVDTLKHVLRAKPAGTIAVADLPSALSSAPRRTMTAMERAERDAIVAALRDSGGNRVAAAKLLGIARSSLYRKIDTFGIHV</sequence>
<dbReference type="PRINTS" id="PR01590">
    <property type="entry name" value="HTHFIS"/>
</dbReference>
<evidence type="ECO:0000313" key="7">
    <source>
        <dbReference type="Proteomes" id="UP000193566"/>
    </source>
</evidence>